<dbReference type="PROSITE" id="PS51154">
    <property type="entry name" value="MACRO"/>
    <property type="match status" value="2"/>
</dbReference>
<feature type="domain" description="Macro" evidence="8">
    <location>
        <begin position="257"/>
        <end position="444"/>
    </location>
</feature>
<dbReference type="GO" id="GO:0005737">
    <property type="term" value="C:cytoplasm"/>
    <property type="evidence" value="ECO:0007669"/>
    <property type="project" value="TreeGrafter"/>
</dbReference>
<dbReference type="EC" id="2.4.2.-" evidence="6"/>
<organism evidence="9 10">
    <name type="scientific">Magallana gigas</name>
    <name type="common">Pacific oyster</name>
    <name type="synonym">Crassostrea gigas</name>
    <dbReference type="NCBI Taxonomy" id="29159"/>
    <lineage>
        <taxon>Eukaryota</taxon>
        <taxon>Metazoa</taxon>
        <taxon>Spiralia</taxon>
        <taxon>Lophotrochozoa</taxon>
        <taxon>Mollusca</taxon>
        <taxon>Bivalvia</taxon>
        <taxon>Autobranchia</taxon>
        <taxon>Pteriomorphia</taxon>
        <taxon>Ostreida</taxon>
        <taxon>Ostreoidea</taxon>
        <taxon>Ostreidae</taxon>
        <taxon>Magallana</taxon>
    </lineage>
</organism>
<dbReference type="GO" id="GO:0010629">
    <property type="term" value="P:negative regulation of gene expression"/>
    <property type="evidence" value="ECO:0007669"/>
    <property type="project" value="TreeGrafter"/>
</dbReference>
<evidence type="ECO:0000256" key="4">
    <source>
        <dbReference type="ARBA" id="ARBA00023027"/>
    </source>
</evidence>
<dbReference type="GO" id="GO:0003714">
    <property type="term" value="F:transcription corepressor activity"/>
    <property type="evidence" value="ECO:0007669"/>
    <property type="project" value="TreeGrafter"/>
</dbReference>
<keyword evidence="10" id="KW-1185">Reference proteome</keyword>
<dbReference type="EnsemblMetazoa" id="G27043.1">
    <property type="protein sequence ID" value="G27043.1:cds"/>
    <property type="gene ID" value="G27043"/>
</dbReference>
<dbReference type="EnsemblMetazoa" id="G27043.3">
    <property type="protein sequence ID" value="G27043.3:cds"/>
    <property type="gene ID" value="G27043"/>
</dbReference>
<keyword evidence="5" id="KW-0539">Nucleus</keyword>
<dbReference type="GO" id="GO:0003950">
    <property type="term" value="F:NAD+ poly-ADP-ribosyltransferase activity"/>
    <property type="evidence" value="ECO:0007669"/>
    <property type="project" value="UniProtKB-UniRule"/>
</dbReference>
<dbReference type="Gene3D" id="3.90.228.10">
    <property type="match status" value="1"/>
</dbReference>
<dbReference type="Gene3D" id="3.40.220.10">
    <property type="entry name" value="Leucine Aminopeptidase, subunit E, domain 1"/>
    <property type="match status" value="2"/>
</dbReference>
<dbReference type="InterPro" id="IPR043472">
    <property type="entry name" value="Macro_dom-like"/>
</dbReference>
<dbReference type="InterPro" id="IPR002589">
    <property type="entry name" value="Macro_dom"/>
</dbReference>
<keyword evidence="4 6" id="KW-0520">NAD</keyword>
<evidence type="ECO:0000256" key="2">
    <source>
        <dbReference type="ARBA" id="ARBA00022676"/>
    </source>
</evidence>
<evidence type="ECO:0000259" key="8">
    <source>
        <dbReference type="PROSITE" id="PS51154"/>
    </source>
</evidence>
<dbReference type="PANTHER" id="PTHR14453:SF67">
    <property type="entry name" value="POLY [ADP-RIBOSE] POLYMERASE"/>
    <property type="match status" value="1"/>
</dbReference>
<accession>A0A8W8LDA7</accession>
<keyword evidence="3 6" id="KW-0808">Transferase</keyword>
<sequence>MARRLVRCTSAGNLLDADDTEPASLQAGEQDMQNSFLPGLLGRRKSQLPVTPTKSQECKARIGRVTVKLKKGLVYDEEVDAIVNSTSQTLTLGAGNASRAMLQKAGSSIQDECNRKYPKGIQFGEIAETGGGNLYCGYIFHGCLKYWTTEESNDVEQILTDFVTLCLERGDELHINSMAIPALGTGFLNFPAKNVVRRLVQCVKDFEMSHKSTSLTEIRFVIFPKDTKTFEKFENEFNRYSYSILYKPGSKGNFPTKPKDVECSLDSLMIKLVAGTLVNQKVDVIVGTVPQLKEPGTNHTSKEITRAAGSGLEAEFAEKYPTGIDIGDVISTDSHAIRNVETVYFGALPTYAARERDQNLQALTLLVQMCLNKLEDDGHKTVAIPTLGVGDFKYPVRMSAATIVSAIKDFCRANQCSDISTIIIVVDIVDYDFSNIWKVFEAEVVKITPPKMKNAAPIILPKPPPTRGSRDWFSLMYEEELCVPSYWTTYTGGENIKVCKRKRNRRPYRLVAVDEATRNLVVKLVEDTWDYRHVGHGNDAKGLDQLMYRKIRVTKVERVENLDLYESYVQERQRFFDKARTRGRPTPIANIAKSSGNIKTSTILSSHKSGAGFTSDIYPEINEHFVFHGTLADTMDSVLTQGLDCRMSRGTAMFGQGAYGAESSTKADQYVDRKENRQKIPHQMLLVRMCLGDICLYDLPVAHRRAPCKRCRNDNCKAHKPKDFYDSVVGDGKWLFREFIVYDKRQAYPEYLITYERV</sequence>
<dbReference type="Proteomes" id="UP000005408">
    <property type="component" value="Unassembled WGS sequence"/>
</dbReference>
<evidence type="ECO:0000256" key="6">
    <source>
        <dbReference type="RuleBase" id="RU362114"/>
    </source>
</evidence>
<reference evidence="9" key="1">
    <citation type="submission" date="2022-08" db="UniProtKB">
        <authorList>
            <consortium name="EnsemblMetazoa"/>
        </authorList>
    </citation>
    <scope>IDENTIFICATION</scope>
    <source>
        <strain evidence="9">05x7-T-G4-1.051#20</strain>
    </source>
</reference>
<evidence type="ECO:0000259" key="7">
    <source>
        <dbReference type="PROSITE" id="PS51059"/>
    </source>
</evidence>
<dbReference type="PANTHER" id="PTHR14453">
    <property type="entry name" value="PARP/ZINC FINGER CCCH TYPE DOMAIN CONTAINING PROTEIN"/>
    <property type="match status" value="1"/>
</dbReference>
<proteinExistence type="predicted"/>
<dbReference type="PROSITE" id="PS51059">
    <property type="entry name" value="PARP_CATALYTIC"/>
    <property type="match status" value="1"/>
</dbReference>
<evidence type="ECO:0000256" key="3">
    <source>
        <dbReference type="ARBA" id="ARBA00022679"/>
    </source>
</evidence>
<dbReference type="SUPFAM" id="SSF56399">
    <property type="entry name" value="ADP-ribosylation"/>
    <property type="match status" value="1"/>
</dbReference>
<name>A0A8W8LDA7_MAGGI</name>
<keyword evidence="2 6" id="KW-0328">Glycosyltransferase</keyword>
<protein>
    <recommendedName>
        <fullName evidence="6">Poly [ADP-ribose] polymerase</fullName>
        <shortName evidence="6">PARP</shortName>
        <ecNumber evidence="6">2.4.2.-</ecNumber>
    </recommendedName>
</protein>
<dbReference type="EnsemblMetazoa" id="G27043.5">
    <property type="protein sequence ID" value="G27043.5:cds"/>
    <property type="gene ID" value="G27043"/>
</dbReference>
<dbReference type="Pfam" id="PF00644">
    <property type="entry name" value="PARP"/>
    <property type="match status" value="1"/>
</dbReference>
<dbReference type="Pfam" id="PF01661">
    <property type="entry name" value="Macro"/>
    <property type="match status" value="2"/>
</dbReference>
<comment type="subcellular location">
    <subcellularLocation>
        <location evidence="1">Nucleus</location>
    </subcellularLocation>
</comment>
<dbReference type="OMA" id="LQYSQVH"/>
<feature type="domain" description="PARP catalytic" evidence="7">
    <location>
        <begin position="494"/>
        <end position="758"/>
    </location>
</feature>
<evidence type="ECO:0000256" key="5">
    <source>
        <dbReference type="ARBA" id="ARBA00023242"/>
    </source>
</evidence>
<dbReference type="OrthoDB" id="6133115at2759"/>
<evidence type="ECO:0000256" key="1">
    <source>
        <dbReference type="ARBA" id="ARBA00004123"/>
    </source>
</evidence>
<dbReference type="AlphaFoldDB" id="A0A8W8LDA7"/>
<evidence type="ECO:0000313" key="9">
    <source>
        <dbReference type="EnsemblMetazoa" id="G27043.1:cds"/>
    </source>
</evidence>
<feature type="domain" description="Macro" evidence="8">
    <location>
        <begin position="54"/>
        <end position="241"/>
    </location>
</feature>
<dbReference type="GO" id="GO:0005634">
    <property type="term" value="C:nucleus"/>
    <property type="evidence" value="ECO:0007669"/>
    <property type="project" value="UniProtKB-SubCell"/>
</dbReference>
<dbReference type="SMART" id="SM00506">
    <property type="entry name" value="A1pp"/>
    <property type="match status" value="2"/>
</dbReference>
<evidence type="ECO:0000313" key="10">
    <source>
        <dbReference type="Proteomes" id="UP000005408"/>
    </source>
</evidence>
<dbReference type="SUPFAM" id="SSF52949">
    <property type="entry name" value="Macro domain-like"/>
    <property type="match status" value="2"/>
</dbReference>
<dbReference type="InterPro" id="IPR012317">
    <property type="entry name" value="Poly(ADP-ribose)pol_cat_dom"/>
</dbReference>
<dbReference type="InterPro" id="IPR052056">
    <property type="entry name" value="Mono-ARTD/PARP"/>
</dbReference>